<dbReference type="AlphaFoldDB" id="J3L0B6"/>
<feature type="region of interest" description="Disordered" evidence="1">
    <location>
        <begin position="69"/>
        <end position="110"/>
    </location>
</feature>
<feature type="domain" description="Myb/SANT-like" evidence="2">
    <location>
        <begin position="151"/>
        <end position="243"/>
    </location>
</feature>
<dbReference type="eggNOG" id="ENOG502S54G">
    <property type="taxonomic scope" value="Eukaryota"/>
</dbReference>
<evidence type="ECO:0000256" key="1">
    <source>
        <dbReference type="SAM" id="MobiDB-lite"/>
    </source>
</evidence>
<dbReference type="Pfam" id="PF12776">
    <property type="entry name" value="Myb_DNA-bind_3"/>
    <property type="match status" value="1"/>
</dbReference>
<dbReference type="PANTHER" id="PTHR47069">
    <property type="match status" value="1"/>
</dbReference>
<dbReference type="HOGENOM" id="CLU_881003_0_0_1"/>
<protein>
    <recommendedName>
        <fullName evidence="2">Myb/SANT-like domain-containing protein</fullName>
    </recommendedName>
</protein>
<sequence>MDPNLEASTVFLASMTPAASRMDFRVTASAKMDIQEIFMARPTSMALADLMDHPSSMALALSTMAPLCSMRGRGRRGGHGGGPERGKRPATKPSARGGRGNKAPYMPPRPSSSGIVLDDAEAAAGADNDYTEETMDNVPHGMKEELDKADWSSTHNRIFCELCIEQIEDGNRPIGIMTPRGYQIIAEKYFQKTGLRHNKTQLKNRWDVLKSMYSFWLGLLNDTWLGWDHAKGTVTAPDEYWKKVTKGHSEWKLQHGPPKCLNLLDEMFGTVAVDDSSACAPGENVRGMMELVMYKTLMAMYGSDDDNEDEDETFVI</sequence>
<dbReference type="Gramene" id="OB01G26720.1">
    <property type="protein sequence ID" value="OB01G26720.1"/>
    <property type="gene ID" value="OB01G26720"/>
</dbReference>
<evidence type="ECO:0000313" key="4">
    <source>
        <dbReference type="Proteomes" id="UP000006038"/>
    </source>
</evidence>
<organism evidence="3">
    <name type="scientific">Oryza brachyantha</name>
    <name type="common">malo sina</name>
    <dbReference type="NCBI Taxonomy" id="4533"/>
    <lineage>
        <taxon>Eukaryota</taxon>
        <taxon>Viridiplantae</taxon>
        <taxon>Streptophyta</taxon>
        <taxon>Embryophyta</taxon>
        <taxon>Tracheophyta</taxon>
        <taxon>Spermatophyta</taxon>
        <taxon>Magnoliopsida</taxon>
        <taxon>Liliopsida</taxon>
        <taxon>Poales</taxon>
        <taxon>Poaceae</taxon>
        <taxon>BOP clade</taxon>
        <taxon>Oryzoideae</taxon>
        <taxon>Oryzeae</taxon>
        <taxon>Oryzinae</taxon>
        <taxon>Oryza</taxon>
    </lineage>
</organism>
<evidence type="ECO:0000259" key="2">
    <source>
        <dbReference type="Pfam" id="PF12776"/>
    </source>
</evidence>
<keyword evidence="4" id="KW-1185">Reference proteome</keyword>
<dbReference type="Proteomes" id="UP000006038">
    <property type="component" value="Chromosome 1"/>
</dbReference>
<reference evidence="3" key="1">
    <citation type="journal article" date="2013" name="Nat. Commun.">
        <title>Whole-genome sequencing of Oryza brachyantha reveals mechanisms underlying Oryza genome evolution.</title>
        <authorList>
            <person name="Chen J."/>
            <person name="Huang Q."/>
            <person name="Gao D."/>
            <person name="Wang J."/>
            <person name="Lang Y."/>
            <person name="Liu T."/>
            <person name="Li B."/>
            <person name="Bai Z."/>
            <person name="Luis Goicoechea J."/>
            <person name="Liang C."/>
            <person name="Chen C."/>
            <person name="Zhang W."/>
            <person name="Sun S."/>
            <person name="Liao Y."/>
            <person name="Zhang X."/>
            <person name="Yang L."/>
            <person name="Song C."/>
            <person name="Wang M."/>
            <person name="Shi J."/>
            <person name="Liu G."/>
            <person name="Liu J."/>
            <person name="Zhou H."/>
            <person name="Zhou W."/>
            <person name="Yu Q."/>
            <person name="An N."/>
            <person name="Chen Y."/>
            <person name="Cai Q."/>
            <person name="Wang B."/>
            <person name="Liu B."/>
            <person name="Min J."/>
            <person name="Huang Y."/>
            <person name="Wu H."/>
            <person name="Li Z."/>
            <person name="Zhang Y."/>
            <person name="Yin Y."/>
            <person name="Song W."/>
            <person name="Jiang J."/>
            <person name="Jackson S.A."/>
            <person name="Wing R.A."/>
            <person name="Wang J."/>
            <person name="Chen M."/>
        </authorList>
    </citation>
    <scope>NUCLEOTIDE SEQUENCE [LARGE SCALE GENOMIC DNA]</scope>
    <source>
        <strain evidence="3">cv. IRGC 101232</strain>
    </source>
</reference>
<proteinExistence type="predicted"/>
<dbReference type="InterPro" id="IPR024752">
    <property type="entry name" value="Myb/SANT-like_dom"/>
</dbReference>
<dbReference type="STRING" id="4533.J3L0B6"/>
<evidence type="ECO:0000313" key="3">
    <source>
        <dbReference type="EnsemblPlants" id="OB01G26720.1"/>
    </source>
</evidence>
<dbReference type="PANTHER" id="PTHR47069:SF11">
    <property type="entry name" value="OS04G0275550 PROTEIN"/>
    <property type="match status" value="1"/>
</dbReference>
<dbReference type="EnsemblPlants" id="OB01G26720.1">
    <property type="protein sequence ID" value="OB01G26720.1"/>
    <property type="gene ID" value="OB01G26720"/>
</dbReference>
<name>J3L0B6_ORYBR</name>
<accession>J3L0B6</accession>
<reference evidence="3" key="2">
    <citation type="submission" date="2013-04" db="UniProtKB">
        <authorList>
            <consortium name="EnsemblPlants"/>
        </authorList>
    </citation>
    <scope>IDENTIFICATION</scope>
</reference>